<evidence type="ECO:0000259" key="6">
    <source>
        <dbReference type="PROSITE" id="PS50123"/>
    </source>
</evidence>
<gene>
    <name evidence="7" type="primary">cheR</name>
    <name evidence="7" type="ORF">GCM10011482_18270</name>
</gene>
<dbReference type="InterPro" id="IPR022641">
    <property type="entry name" value="CheR_N"/>
</dbReference>
<accession>A0A917JFB0</accession>
<evidence type="ECO:0000256" key="2">
    <source>
        <dbReference type="ARBA" id="ARBA00012534"/>
    </source>
</evidence>
<evidence type="ECO:0000256" key="3">
    <source>
        <dbReference type="ARBA" id="ARBA00022603"/>
    </source>
</evidence>
<dbReference type="CDD" id="cd02440">
    <property type="entry name" value="AdoMet_MTases"/>
    <property type="match status" value="1"/>
</dbReference>
<dbReference type="PANTHER" id="PTHR24422:SF19">
    <property type="entry name" value="CHEMOTAXIS PROTEIN METHYLTRANSFERASE"/>
    <property type="match status" value="1"/>
</dbReference>
<keyword evidence="5" id="KW-0949">S-adenosyl-L-methionine</keyword>
<dbReference type="PROSITE" id="PS50123">
    <property type="entry name" value="CHER"/>
    <property type="match status" value="1"/>
</dbReference>
<feature type="domain" description="CheR-type methyltransferase" evidence="6">
    <location>
        <begin position="1"/>
        <end position="256"/>
    </location>
</feature>
<dbReference type="Pfam" id="PF01739">
    <property type="entry name" value="CheR"/>
    <property type="match status" value="1"/>
</dbReference>
<sequence>MTLNFEFFNQWVEQKLGIQLEAYKERQMQRRIGNIMQTAGVSTLEAYAKLLETNPQAKQEFLSHITINVTEFYRNKDLFEAFEKQIIRKSQEGKALKIWSAACSIGSEPYTLSMILNNHNIRQAQIVATDIDQNCLVRGRSGLYKASEVKNIPSDELKKHFTVVNDDYQAQAHLKQRIQFKKHDLLVDPYEKKCDVIVCRNVTIYFKNEARDAVYQKFSDVLEPGGILFTGATETINFSERFGLEKIDSFIYQKIG</sequence>
<reference evidence="7" key="2">
    <citation type="submission" date="2020-09" db="EMBL/GenBank/DDBJ databases">
        <authorList>
            <person name="Sun Q."/>
            <person name="Sedlacek I."/>
        </authorList>
    </citation>
    <scope>NUCLEOTIDE SEQUENCE</scope>
    <source>
        <strain evidence="7">CCM 8433</strain>
    </source>
</reference>
<keyword evidence="4" id="KW-0808">Transferase</keyword>
<dbReference type="SUPFAM" id="SSF53335">
    <property type="entry name" value="S-adenosyl-L-methionine-dependent methyltransferases"/>
    <property type="match status" value="1"/>
</dbReference>
<proteinExistence type="predicted"/>
<dbReference type="GO" id="GO:0008983">
    <property type="term" value="F:protein-glutamate O-methyltransferase activity"/>
    <property type="evidence" value="ECO:0007669"/>
    <property type="project" value="UniProtKB-EC"/>
</dbReference>
<dbReference type="InterPro" id="IPR000780">
    <property type="entry name" value="CheR_MeTrfase"/>
</dbReference>
<evidence type="ECO:0000256" key="4">
    <source>
        <dbReference type="ARBA" id="ARBA00022679"/>
    </source>
</evidence>
<dbReference type="InterPro" id="IPR029063">
    <property type="entry name" value="SAM-dependent_MTases_sf"/>
</dbReference>
<dbReference type="InterPro" id="IPR022642">
    <property type="entry name" value="CheR_C"/>
</dbReference>
<dbReference type="Proteomes" id="UP000622610">
    <property type="component" value="Unassembled WGS sequence"/>
</dbReference>
<dbReference type="AlphaFoldDB" id="A0A917JFB0"/>
<protein>
    <recommendedName>
        <fullName evidence="2">protein-glutamate O-methyltransferase</fullName>
        <ecNumber evidence="2">2.1.1.80</ecNumber>
    </recommendedName>
</protein>
<evidence type="ECO:0000313" key="8">
    <source>
        <dbReference type="Proteomes" id="UP000622610"/>
    </source>
</evidence>
<evidence type="ECO:0000313" key="7">
    <source>
        <dbReference type="EMBL" id="GGI66173.1"/>
    </source>
</evidence>
<comment type="catalytic activity">
    <reaction evidence="1">
        <text>L-glutamyl-[protein] + S-adenosyl-L-methionine = [protein]-L-glutamate 5-O-methyl ester + S-adenosyl-L-homocysteine</text>
        <dbReference type="Rhea" id="RHEA:24452"/>
        <dbReference type="Rhea" id="RHEA-COMP:10208"/>
        <dbReference type="Rhea" id="RHEA-COMP:10311"/>
        <dbReference type="ChEBI" id="CHEBI:29973"/>
        <dbReference type="ChEBI" id="CHEBI:57856"/>
        <dbReference type="ChEBI" id="CHEBI:59789"/>
        <dbReference type="ChEBI" id="CHEBI:82795"/>
        <dbReference type="EC" id="2.1.1.80"/>
    </reaction>
</comment>
<dbReference type="PRINTS" id="PR00996">
    <property type="entry name" value="CHERMTFRASE"/>
</dbReference>
<keyword evidence="8" id="KW-1185">Reference proteome</keyword>
<dbReference type="EC" id="2.1.1.80" evidence="2"/>
<dbReference type="InterPro" id="IPR050903">
    <property type="entry name" value="Bact_Chemotaxis_MeTrfase"/>
</dbReference>
<dbReference type="PANTHER" id="PTHR24422">
    <property type="entry name" value="CHEMOTAXIS PROTEIN METHYLTRANSFERASE"/>
    <property type="match status" value="1"/>
</dbReference>
<dbReference type="SMART" id="SM00138">
    <property type="entry name" value="MeTrc"/>
    <property type="match status" value="1"/>
</dbReference>
<organism evidence="7 8">
    <name type="scientific">Enterococcus alcedinis</name>
    <dbReference type="NCBI Taxonomy" id="1274384"/>
    <lineage>
        <taxon>Bacteria</taxon>
        <taxon>Bacillati</taxon>
        <taxon>Bacillota</taxon>
        <taxon>Bacilli</taxon>
        <taxon>Lactobacillales</taxon>
        <taxon>Enterococcaceae</taxon>
        <taxon>Enterococcus</taxon>
    </lineage>
</organism>
<comment type="caution">
    <text evidence="7">The sequence shown here is derived from an EMBL/GenBank/DDBJ whole genome shotgun (WGS) entry which is preliminary data.</text>
</comment>
<keyword evidence="3" id="KW-0489">Methyltransferase</keyword>
<evidence type="ECO:0000256" key="5">
    <source>
        <dbReference type="ARBA" id="ARBA00022691"/>
    </source>
</evidence>
<dbReference type="Gene3D" id="3.40.50.150">
    <property type="entry name" value="Vaccinia Virus protein VP39"/>
    <property type="match status" value="1"/>
</dbReference>
<dbReference type="Pfam" id="PF03705">
    <property type="entry name" value="CheR_N"/>
    <property type="match status" value="1"/>
</dbReference>
<evidence type="ECO:0000256" key="1">
    <source>
        <dbReference type="ARBA" id="ARBA00001541"/>
    </source>
</evidence>
<dbReference type="InterPro" id="IPR036804">
    <property type="entry name" value="CheR_N_sf"/>
</dbReference>
<dbReference type="EMBL" id="BMDT01000008">
    <property type="protein sequence ID" value="GGI66173.1"/>
    <property type="molecule type" value="Genomic_DNA"/>
</dbReference>
<dbReference type="Gene3D" id="1.10.155.10">
    <property type="entry name" value="Chemotaxis receptor methyltransferase CheR, N-terminal domain"/>
    <property type="match status" value="1"/>
</dbReference>
<dbReference type="SUPFAM" id="SSF47757">
    <property type="entry name" value="Chemotaxis receptor methyltransferase CheR, N-terminal domain"/>
    <property type="match status" value="1"/>
</dbReference>
<dbReference type="GO" id="GO:0032259">
    <property type="term" value="P:methylation"/>
    <property type="evidence" value="ECO:0007669"/>
    <property type="project" value="UniProtKB-KW"/>
</dbReference>
<name>A0A917JFB0_9ENTE</name>
<reference evidence="7" key="1">
    <citation type="journal article" date="2014" name="Int. J. Syst. Evol. Microbiol.">
        <title>Complete genome sequence of Corynebacterium casei LMG S-19264T (=DSM 44701T), isolated from a smear-ripened cheese.</title>
        <authorList>
            <consortium name="US DOE Joint Genome Institute (JGI-PGF)"/>
            <person name="Walter F."/>
            <person name="Albersmeier A."/>
            <person name="Kalinowski J."/>
            <person name="Ruckert C."/>
        </authorList>
    </citation>
    <scope>NUCLEOTIDE SEQUENCE</scope>
    <source>
        <strain evidence="7">CCM 8433</strain>
    </source>
</reference>
<dbReference type="RefSeq" id="WP_188368004.1">
    <property type="nucleotide sequence ID" value="NZ_BMDT01000008.1"/>
</dbReference>